<dbReference type="Proteomes" id="UP000034750">
    <property type="component" value="Unassembled WGS sequence"/>
</dbReference>
<evidence type="ECO:0000313" key="2">
    <source>
        <dbReference type="EMBL" id="KKZ58872.1"/>
    </source>
</evidence>
<dbReference type="RefSeq" id="WP_046953042.1">
    <property type="nucleotide sequence ID" value="NZ_CP031238.1"/>
</dbReference>
<comment type="caution">
    <text evidence="2">The sequence shown here is derived from an EMBL/GenBank/DDBJ whole genome shotgun (WGS) entry which is preliminary data.</text>
</comment>
<dbReference type="AlphaFoldDB" id="A0A0M3G7H9"/>
<dbReference type="EMBL" id="LCTK01000017">
    <property type="protein sequence ID" value="KKZ58872.1"/>
    <property type="molecule type" value="Genomic_DNA"/>
</dbReference>
<feature type="transmembrane region" description="Helical" evidence="1">
    <location>
        <begin position="77"/>
        <end position="95"/>
    </location>
</feature>
<dbReference type="PROSITE" id="PS51257">
    <property type="entry name" value="PROKAR_LIPOPROTEIN"/>
    <property type="match status" value="1"/>
</dbReference>
<sequence>MQKIIKLLKDTDFLAVCLMTFVIICACIFLYFKFDSLAEEIIVQLIWILSVISIAIITIWIAIILNKKGKSFNVPNSSLVIRLCMLSSICFLIDISDELVELARSIDSQYIYYIIFVKNLMVVLSVFISLRGGEIFKIK</sequence>
<reference evidence="2 3" key="1">
    <citation type="submission" date="2015-05" db="EMBL/GenBank/DDBJ databases">
        <title>Comparative analyses of the lipooligosaccharides from nottypeable Haemophilus influenzae and Haemophilus haemolyticus.</title>
        <authorList>
            <person name="Post D.M.B."/>
            <person name="Ketterer M.R."/>
            <person name="Coffin J.E."/>
            <person name="Reinders L.M."/>
            <person name="Munson R.S.Jr."/>
            <person name="Bair T.B."/>
            <person name="Murphy T.F."/>
            <person name="Foster E."/>
            <person name="Gibson B.W."/>
            <person name="Apicella M.A."/>
        </authorList>
    </citation>
    <scope>NUCLEOTIDE SEQUENCE [LARGE SCALE GENOMIC DNA]</scope>
    <source>
        <strain evidence="2 3">11P18</strain>
    </source>
</reference>
<protein>
    <submittedName>
        <fullName evidence="2">Uncharacterized protein</fullName>
    </submittedName>
</protein>
<feature type="transmembrane region" description="Helical" evidence="1">
    <location>
        <begin position="12"/>
        <end position="32"/>
    </location>
</feature>
<evidence type="ECO:0000256" key="1">
    <source>
        <dbReference type="SAM" id="Phobius"/>
    </source>
</evidence>
<feature type="transmembrane region" description="Helical" evidence="1">
    <location>
        <begin position="44"/>
        <end position="65"/>
    </location>
</feature>
<feature type="transmembrane region" description="Helical" evidence="1">
    <location>
        <begin position="110"/>
        <end position="130"/>
    </location>
</feature>
<evidence type="ECO:0000313" key="3">
    <source>
        <dbReference type="Proteomes" id="UP000034750"/>
    </source>
</evidence>
<dbReference type="PATRIC" id="fig|726.54.peg.806"/>
<accession>A0A0M3G7H9</accession>
<gene>
    <name evidence="2" type="ORF">AAX18_04010</name>
</gene>
<proteinExistence type="predicted"/>
<name>A0A0M3G7H9_HAEHA</name>
<keyword evidence="1" id="KW-0812">Transmembrane</keyword>
<organism evidence="2 3">
    <name type="scientific">Haemophilus haemolyticus</name>
    <dbReference type="NCBI Taxonomy" id="726"/>
    <lineage>
        <taxon>Bacteria</taxon>
        <taxon>Pseudomonadati</taxon>
        <taxon>Pseudomonadota</taxon>
        <taxon>Gammaproteobacteria</taxon>
        <taxon>Pasteurellales</taxon>
        <taxon>Pasteurellaceae</taxon>
        <taxon>Haemophilus</taxon>
    </lineage>
</organism>
<keyword evidence="1" id="KW-1133">Transmembrane helix</keyword>
<keyword evidence="1" id="KW-0472">Membrane</keyword>